<evidence type="ECO:0000313" key="1">
    <source>
        <dbReference type="EMBL" id="KIJ94765.1"/>
    </source>
</evidence>
<proteinExistence type="predicted"/>
<feature type="non-terminal residue" evidence="1">
    <location>
        <position position="1"/>
    </location>
</feature>
<name>A0A0C9WSN2_9AGAR</name>
<sequence>KALDEFIATQSALLAQTLGDIDRLRELKSGLLVDDHHPPFSDAEDVSLSIVSHPAARGCCAASSSTARNCSKGTI</sequence>
<evidence type="ECO:0000313" key="2">
    <source>
        <dbReference type="Proteomes" id="UP000054477"/>
    </source>
</evidence>
<organism evidence="1 2">
    <name type="scientific">Laccaria amethystina LaAM-08-1</name>
    <dbReference type="NCBI Taxonomy" id="1095629"/>
    <lineage>
        <taxon>Eukaryota</taxon>
        <taxon>Fungi</taxon>
        <taxon>Dikarya</taxon>
        <taxon>Basidiomycota</taxon>
        <taxon>Agaricomycotina</taxon>
        <taxon>Agaricomycetes</taxon>
        <taxon>Agaricomycetidae</taxon>
        <taxon>Agaricales</taxon>
        <taxon>Agaricineae</taxon>
        <taxon>Hydnangiaceae</taxon>
        <taxon>Laccaria</taxon>
    </lineage>
</organism>
<reference evidence="1 2" key="1">
    <citation type="submission" date="2014-04" db="EMBL/GenBank/DDBJ databases">
        <authorList>
            <consortium name="DOE Joint Genome Institute"/>
            <person name="Kuo A."/>
            <person name="Kohler A."/>
            <person name="Nagy L.G."/>
            <person name="Floudas D."/>
            <person name="Copeland A."/>
            <person name="Barry K.W."/>
            <person name="Cichocki N."/>
            <person name="Veneault-Fourrey C."/>
            <person name="LaButti K."/>
            <person name="Lindquist E.A."/>
            <person name="Lipzen A."/>
            <person name="Lundell T."/>
            <person name="Morin E."/>
            <person name="Murat C."/>
            <person name="Sun H."/>
            <person name="Tunlid A."/>
            <person name="Henrissat B."/>
            <person name="Grigoriev I.V."/>
            <person name="Hibbett D.S."/>
            <person name="Martin F."/>
            <person name="Nordberg H.P."/>
            <person name="Cantor M.N."/>
            <person name="Hua S.X."/>
        </authorList>
    </citation>
    <scope>NUCLEOTIDE SEQUENCE [LARGE SCALE GENOMIC DNA]</scope>
    <source>
        <strain evidence="1 2">LaAM-08-1</strain>
    </source>
</reference>
<dbReference type="HOGENOM" id="CLU_191657_0_0_1"/>
<keyword evidence="2" id="KW-1185">Reference proteome</keyword>
<dbReference type="Proteomes" id="UP000054477">
    <property type="component" value="Unassembled WGS sequence"/>
</dbReference>
<gene>
    <name evidence="1" type="ORF">K443DRAFT_109830</name>
</gene>
<dbReference type="AlphaFoldDB" id="A0A0C9WSN2"/>
<reference evidence="2" key="2">
    <citation type="submission" date="2015-01" db="EMBL/GenBank/DDBJ databases">
        <title>Evolutionary Origins and Diversification of the Mycorrhizal Mutualists.</title>
        <authorList>
            <consortium name="DOE Joint Genome Institute"/>
            <consortium name="Mycorrhizal Genomics Consortium"/>
            <person name="Kohler A."/>
            <person name="Kuo A."/>
            <person name="Nagy L.G."/>
            <person name="Floudas D."/>
            <person name="Copeland A."/>
            <person name="Barry K.W."/>
            <person name="Cichocki N."/>
            <person name="Veneault-Fourrey C."/>
            <person name="LaButti K."/>
            <person name="Lindquist E.A."/>
            <person name="Lipzen A."/>
            <person name="Lundell T."/>
            <person name="Morin E."/>
            <person name="Murat C."/>
            <person name="Riley R."/>
            <person name="Ohm R."/>
            <person name="Sun H."/>
            <person name="Tunlid A."/>
            <person name="Henrissat B."/>
            <person name="Grigoriev I.V."/>
            <person name="Hibbett D.S."/>
            <person name="Martin F."/>
        </authorList>
    </citation>
    <scope>NUCLEOTIDE SEQUENCE [LARGE SCALE GENOMIC DNA]</scope>
    <source>
        <strain evidence="2">LaAM-08-1</strain>
    </source>
</reference>
<dbReference type="EMBL" id="KN838779">
    <property type="protein sequence ID" value="KIJ94765.1"/>
    <property type="molecule type" value="Genomic_DNA"/>
</dbReference>
<protein>
    <submittedName>
        <fullName evidence="1">Uncharacterized protein</fullName>
    </submittedName>
</protein>
<accession>A0A0C9WSN2</accession>